<protein>
    <submittedName>
        <fullName evidence="1">Putative alpha/Beta hydrolase</fullName>
    </submittedName>
</protein>
<dbReference type="Proteomes" id="UP000447434">
    <property type="component" value="Chromosome 24"/>
</dbReference>
<keyword evidence="1" id="KW-0378">Hydrolase</keyword>
<dbReference type="SUPFAM" id="SSF53474">
    <property type="entry name" value="alpha/beta-Hydrolases"/>
    <property type="match status" value="1"/>
</dbReference>
<dbReference type="PANTHER" id="PTHR34127:SF3">
    <property type="entry name" value="INITIATION FACTOR 4F SUBUNIT (DUF1350)"/>
    <property type="match status" value="1"/>
</dbReference>
<dbReference type="GO" id="GO:0016787">
    <property type="term" value="F:hydrolase activity"/>
    <property type="evidence" value="ECO:0007669"/>
    <property type="project" value="UniProtKB-KW"/>
</dbReference>
<dbReference type="PANTHER" id="PTHR34127">
    <property type="entry name" value="OS04G0405600 PROTEIN"/>
    <property type="match status" value="1"/>
</dbReference>
<dbReference type="AlphaFoldDB" id="A0A6A5LLG6"/>
<proteinExistence type="predicted"/>
<comment type="caution">
    <text evidence="1">The sequence shown here is derived from an EMBL/GenBank/DDBJ whole genome shotgun (WGS) entry which is preliminary data.</text>
</comment>
<gene>
    <name evidence="1" type="ORF">Lalb_Chr24g0393711</name>
</gene>
<dbReference type="InterPro" id="IPR010765">
    <property type="entry name" value="DUF1350"/>
</dbReference>
<dbReference type="InterPro" id="IPR029058">
    <property type="entry name" value="AB_hydrolase_fold"/>
</dbReference>
<dbReference type="Pfam" id="PF07082">
    <property type="entry name" value="DUF1350"/>
    <property type="match status" value="1"/>
</dbReference>
<accession>A0A6A5LLG6</accession>
<evidence type="ECO:0000313" key="1">
    <source>
        <dbReference type="EMBL" id="KAE9585666.1"/>
    </source>
</evidence>
<dbReference type="OrthoDB" id="3980at2759"/>
<dbReference type="Gene3D" id="3.40.50.1820">
    <property type="entry name" value="alpha/beta hydrolase"/>
    <property type="match status" value="1"/>
</dbReference>
<reference evidence="2" key="1">
    <citation type="journal article" date="2020" name="Nat. Commun.">
        <title>Genome sequence of the cluster root forming white lupin.</title>
        <authorList>
            <person name="Hufnagel B."/>
            <person name="Marques A."/>
            <person name="Soriano A."/>
            <person name="Marques L."/>
            <person name="Divol F."/>
            <person name="Doumas P."/>
            <person name="Sallet E."/>
            <person name="Mancinotti D."/>
            <person name="Carrere S."/>
            <person name="Marande W."/>
            <person name="Arribat S."/>
            <person name="Keller J."/>
            <person name="Huneau C."/>
            <person name="Blein T."/>
            <person name="Aime D."/>
            <person name="Laguerre M."/>
            <person name="Taylor J."/>
            <person name="Schubert V."/>
            <person name="Nelson M."/>
            <person name="Geu-Flores F."/>
            <person name="Crespi M."/>
            <person name="Gallardo-Guerrero K."/>
            <person name="Delaux P.-M."/>
            <person name="Salse J."/>
            <person name="Berges H."/>
            <person name="Guyot R."/>
            <person name="Gouzy J."/>
            <person name="Peret B."/>
        </authorList>
    </citation>
    <scope>NUCLEOTIDE SEQUENCE [LARGE SCALE GENOMIC DNA]</scope>
    <source>
        <strain evidence="2">cv. Amiga</strain>
    </source>
</reference>
<name>A0A6A5LLG6_LUPAL</name>
<dbReference type="EMBL" id="WOCE01000024">
    <property type="protein sequence ID" value="KAE9585666.1"/>
    <property type="molecule type" value="Genomic_DNA"/>
</dbReference>
<evidence type="ECO:0000313" key="2">
    <source>
        <dbReference type="Proteomes" id="UP000447434"/>
    </source>
</evidence>
<keyword evidence="2" id="KW-1185">Reference proteome</keyword>
<sequence>MLVMEMATSSSSIFGSDFKFSFSSKSIKPLSVIGGLSHPISHGLFRKCCFHFNSTRMVAKSTKMGSDVYVQRSNTNIRVNSKLYTKLESCLVIPPTLNRVKPRAIIKFLGGAFIGAVPQASYGCLIELLATEGFVVVVVPYNVTFDHTQAAKQVYERFHTCLDSLLTNGLPQANLSPAQLRDLPLFSVGHSNGALLQLLTGSYFSEKIPKANAIISYNNRPATEAVPFFEQLGPAVSQMMPVVEATPIYSMARNASGDAWKMLLDSVGSIIQESEQEVLNSITKFVDQLPLVMNEVTQGVSEFKPTPSENRDFFKNSYNVEHTLLVKFNSDTIDETDIVEETLKHRVESFGGTLEKVNLSGNHITPCIQEPRWQVGQLYTPADAVAQLLKSLSLNETRILARTVSEWFSRFED</sequence>
<organism evidence="1 2">
    <name type="scientific">Lupinus albus</name>
    <name type="common">White lupine</name>
    <name type="synonym">Lupinus termis</name>
    <dbReference type="NCBI Taxonomy" id="3870"/>
    <lineage>
        <taxon>Eukaryota</taxon>
        <taxon>Viridiplantae</taxon>
        <taxon>Streptophyta</taxon>
        <taxon>Embryophyta</taxon>
        <taxon>Tracheophyta</taxon>
        <taxon>Spermatophyta</taxon>
        <taxon>Magnoliopsida</taxon>
        <taxon>eudicotyledons</taxon>
        <taxon>Gunneridae</taxon>
        <taxon>Pentapetalae</taxon>
        <taxon>rosids</taxon>
        <taxon>fabids</taxon>
        <taxon>Fabales</taxon>
        <taxon>Fabaceae</taxon>
        <taxon>Papilionoideae</taxon>
        <taxon>50 kb inversion clade</taxon>
        <taxon>genistoids sensu lato</taxon>
        <taxon>core genistoids</taxon>
        <taxon>Genisteae</taxon>
        <taxon>Lupinus</taxon>
    </lineage>
</organism>